<feature type="domain" description="YchJ-like middle NTF2-like" evidence="2">
    <location>
        <begin position="31"/>
        <end position="130"/>
    </location>
</feature>
<dbReference type="Pfam" id="PF17775">
    <property type="entry name" value="YchJ_M-like"/>
    <property type="match status" value="1"/>
</dbReference>
<dbReference type="PANTHER" id="PTHR33747:SF1">
    <property type="entry name" value="ADENYLATE CYCLASE-ASSOCIATED CAP C-TERMINAL DOMAIN-CONTAINING PROTEIN"/>
    <property type="match status" value="1"/>
</dbReference>
<evidence type="ECO:0000256" key="1">
    <source>
        <dbReference type="SAM" id="MobiDB-lite"/>
    </source>
</evidence>
<dbReference type="AlphaFoldDB" id="A0A7U6GIQ3"/>
<gene>
    <name evidence="3" type="ORF">TBH_C1415</name>
</gene>
<proteinExistence type="predicted"/>
<feature type="compositionally biased region" description="Basic and acidic residues" evidence="1">
    <location>
        <begin position="137"/>
        <end position="147"/>
    </location>
</feature>
<dbReference type="SUPFAM" id="SSF103642">
    <property type="entry name" value="Sec-C motif"/>
    <property type="match status" value="1"/>
</dbReference>
<dbReference type="EMBL" id="AP012273">
    <property type="protein sequence ID" value="BAO44338.1"/>
    <property type="molecule type" value="Genomic_DNA"/>
</dbReference>
<reference evidence="3 4" key="1">
    <citation type="journal article" date="2014" name="PLoS ONE">
        <title>Physiological and genomic features of a novel sulfur-oxidizing gammaproteobacterium belonging to a previously uncultivated symbiotic lineage isolated from a hydrothermal vent.</title>
        <authorList>
            <person name="Nunoura T."/>
            <person name="Takaki Y."/>
            <person name="Kazama H."/>
            <person name="Kakuta J."/>
            <person name="Shimamura S."/>
            <person name="Makita H."/>
            <person name="Hirai M."/>
            <person name="Miyazaki M."/>
            <person name="Takai K."/>
        </authorList>
    </citation>
    <scope>NUCLEOTIDE SEQUENCE [LARGE SCALE GENOMIC DNA]</scope>
    <source>
        <strain evidence="3 4">Hiromi1</strain>
    </source>
</reference>
<dbReference type="NCBIfam" id="NF002449">
    <property type="entry name" value="PRK01617.1"/>
    <property type="match status" value="1"/>
</dbReference>
<dbReference type="Proteomes" id="UP000031631">
    <property type="component" value="Chromosome"/>
</dbReference>
<protein>
    <submittedName>
        <fullName evidence="3">SEC-C motif domain protein</fullName>
    </submittedName>
</protein>
<evidence type="ECO:0000313" key="3">
    <source>
        <dbReference type="EMBL" id="BAO44338.1"/>
    </source>
</evidence>
<keyword evidence="4" id="KW-1185">Reference proteome</keyword>
<dbReference type="SUPFAM" id="SSF54427">
    <property type="entry name" value="NTF2-like"/>
    <property type="match status" value="1"/>
</dbReference>
<dbReference type="InterPro" id="IPR004027">
    <property type="entry name" value="SEC_C_motif"/>
</dbReference>
<feature type="region of interest" description="Disordered" evidence="1">
    <location>
        <begin position="136"/>
        <end position="158"/>
    </location>
</feature>
<dbReference type="KEGG" id="tbn:TBH_C1415"/>
<evidence type="ECO:0000259" key="2">
    <source>
        <dbReference type="Pfam" id="PF17775"/>
    </source>
</evidence>
<dbReference type="InterPro" id="IPR032710">
    <property type="entry name" value="NTF2-like_dom_sf"/>
</dbReference>
<dbReference type="NCBIfam" id="NF002486">
    <property type="entry name" value="PRK01752.1"/>
    <property type="match status" value="1"/>
</dbReference>
<accession>A0A7U6GIQ3</accession>
<dbReference type="InterPro" id="IPR048469">
    <property type="entry name" value="YchJ-like_M"/>
</dbReference>
<organism evidence="3 4">
    <name type="scientific">Thiolapillus brandeum</name>
    <dbReference type="NCBI Taxonomy" id="1076588"/>
    <lineage>
        <taxon>Bacteria</taxon>
        <taxon>Pseudomonadati</taxon>
        <taxon>Pseudomonadota</taxon>
        <taxon>Gammaproteobacteria</taxon>
        <taxon>Chromatiales</taxon>
        <taxon>Sedimenticolaceae</taxon>
        <taxon>Thiolapillus</taxon>
    </lineage>
</organism>
<evidence type="ECO:0000313" key="4">
    <source>
        <dbReference type="Proteomes" id="UP000031631"/>
    </source>
</evidence>
<name>A0A7U6GIQ3_9GAMM</name>
<dbReference type="Pfam" id="PF02810">
    <property type="entry name" value="SEC-C"/>
    <property type="match status" value="2"/>
</dbReference>
<dbReference type="Gene3D" id="3.10.450.50">
    <property type="match status" value="1"/>
</dbReference>
<sequence length="165" mass="18580">MPLMSSCPCGSGREYSQCCEPIHLGTEKARTAEALMRARYTAYQKDCIGFLGDSLHPDSRHDWDEAATRKWAEQSEWLGLEVRATEKGAEDDQVGTVEFIATYSEDGVLHQHHEISLFKKENDRWYYADGKMPAPETVKRETPKVGRNDPCPCGSGRKYKKCCGG</sequence>
<dbReference type="PANTHER" id="PTHR33747">
    <property type="entry name" value="UPF0225 PROTEIN SCO1677"/>
    <property type="match status" value="1"/>
</dbReference>